<keyword evidence="2 5" id="KW-0808">Transferase</keyword>
<dbReference type="InterPro" id="IPR007041">
    <property type="entry name" value="Arg_succinylTrfase_AstA/AruG"/>
</dbReference>
<dbReference type="SUPFAM" id="SSF55729">
    <property type="entry name" value="Acyl-CoA N-acyltransferases (Nat)"/>
    <property type="match status" value="1"/>
</dbReference>
<keyword evidence="1" id="KW-0056">Arginine metabolism</keyword>
<evidence type="ECO:0000256" key="3">
    <source>
        <dbReference type="ARBA" id="ARBA00023315"/>
    </source>
</evidence>
<proteinExistence type="predicted"/>
<evidence type="ECO:0000256" key="4">
    <source>
        <dbReference type="NCBIfam" id="TIGR03244"/>
    </source>
</evidence>
<evidence type="ECO:0000313" key="6">
    <source>
        <dbReference type="Proteomes" id="UP000196240"/>
    </source>
</evidence>
<dbReference type="EMBL" id="FUUY01000010">
    <property type="protein sequence ID" value="SJX23137.1"/>
    <property type="molecule type" value="Genomic_DNA"/>
</dbReference>
<dbReference type="Proteomes" id="UP000196240">
    <property type="component" value="Unassembled WGS sequence"/>
</dbReference>
<dbReference type="GO" id="GO:0008791">
    <property type="term" value="F:arginine N-succinyltransferase activity"/>
    <property type="evidence" value="ECO:0007669"/>
    <property type="project" value="UniProtKB-UniRule"/>
</dbReference>
<reference evidence="5 6" key="1">
    <citation type="submission" date="2017-02" db="EMBL/GenBank/DDBJ databases">
        <authorList>
            <person name="Peterson S.W."/>
        </authorList>
    </citation>
    <scope>NUCLEOTIDE SEQUENCE [LARGE SCALE GENOMIC DNA]</scope>
    <source>
        <strain evidence="5">C6</strain>
    </source>
</reference>
<keyword evidence="3 5" id="KW-0012">Acyltransferase</keyword>
<accession>A0A1R7QG01</accession>
<dbReference type="NCBIfam" id="TIGR03244">
    <property type="entry name" value="arg_catab_AstA"/>
    <property type="match status" value="1"/>
</dbReference>
<dbReference type="InterPro" id="IPR017650">
    <property type="entry name" value="Arginine_N-succinylTrfase"/>
</dbReference>
<dbReference type="InterPro" id="IPR016181">
    <property type="entry name" value="Acyl_CoA_acyltransferase"/>
</dbReference>
<dbReference type="Gene3D" id="2.40.40.20">
    <property type="match status" value="1"/>
</dbReference>
<gene>
    <name evidence="5" type="primary">astA</name>
    <name evidence="5" type="ORF">ACNJC6_02793</name>
</gene>
<dbReference type="AlphaFoldDB" id="A0A1R7QG01"/>
<dbReference type="NCBIfam" id="TIGR03243">
    <property type="entry name" value="arg_catab_AOST"/>
    <property type="match status" value="1"/>
</dbReference>
<dbReference type="GO" id="GO:0006527">
    <property type="term" value="P:L-arginine catabolic process"/>
    <property type="evidence" value="ECO:0007669"/>
    <property type="project" value="UniProtKB-UniRule"/>
</dbReference>
<dbReference type="PANTHER" id="PTHR30420:SF1">
    <property type="entry name" value="ARGININE N-SUCCINYLTRANSFERASE"/>
    <property type="match status" value="1"/>
</dbReference>
<dbReference type="EC" id="2.3.1.109" evidence="4"/>
<sequence length="343" mass="38174">MMIVRHAEHRDLDDIYILAGKSGVGLTSLPQNKEILSARIARTQKTLAGQAAPSEQGYLFVLEDTQLQRVVGVSAIEVSVGLTEPFYNYHVGKQVHASQTLNVYKTLNTLFLSNDHTGCSELCTLFLDPEYRKDQNGKLLSKIRFLFIAAFKQAFQNKLIAEMRGYSDENGRSPFWDALGHHFFNMDFSTADYLSGIGQKVFIAELMPRFPVYIDLLPMAAQQVIAQVHPQTVPASRVLESEGLCYQGYVDIFDAGPTLEAEVSSLRAVKESHTCAVKIVDSVPDGAGRYLVANDRYQDYRAILIQHAAETDSLSLTVEQAHALGVQVGQSIRMLPLDKMEQK</sequence>
<evidence type="ECO:0000256" key="1">
    <source>
        <dbReference type="ARBA" id="ARBA00022503"/>
    </source>
</evidence>
<organism evidence="5 6">
    <name type="scientific">Acinetobacter johnsonii</name>
    <dbReference type="NCBI Taxonomy" id="40214"/>
    <lineage>
        <taxon>Bacteria</taxon>
        <taxon>Pseudomonadati</taxon>
        <taxon>Pseudomonadota</taxon>
        <taxon>Gammaproteobacteria</taxon>
        <taxon>Moraxellales</taxon>
        <taxon>Moraxellaceae</taxon>
        <taxon>Acinetobacter</taxon>
    </lineage>
</organism>
<evidence type="ECO:0000313" key="5">
    <source>
        <dbReference type="EMBL" id="SJX23137.1"/>
    </source>
</evidence>
<name>A0A1R7QG01_ACIJO</name>
<dbReference type="Pfam" id="PF04958">
    <property type="entry name" value="AstA"/>
    <property type="match status" value="1"/>
</dbReference>
<protein>
    <recommendedName>
        <fullName evidence="4">Arginine N-succinyltransferase</fullName>
        <ecNumber evidence="4">2.3.1.109</ecNumber>
    </recommendedName>
</protein>
<dbReference type="PANTHER" id="PTHR30420">
    <property type="entry name" value="N-SUCCINYLARGININE DIHYDROLASE"/>
    <property type="match status" value="1"/>
</dbReference>
<dbReference type="RefSeq" id="WP_087014078.1">
    <property type="nucleotide sequence ID" value="NZ_FUUY01000010.1"/>
</dbReference>
<evidence type="ECO:0000256" key="2">
    <source>
        <dbReference type="ARBA" id="ARBA00022679"/>
    </source>
</evidence>